<protein>
    <recommendedName>
        <fullName evidence="5">G domain-containing protein</fullName>
    </recommendedName>
</protein>
<dbReference type="OrthoDB" id="10026452at2759"/>
<name>A0A813Y8Q9_9BILA</name>
<evidence type="ECO:0000313" key="2">
    <source>
        <dbReference type="EMBL" id="CAF0880701.1"/>
    </source>
</evidence>
<dbReference type="InterPro" id="IPR027417">
    <property type="entry name" value="P-loop_NTPase"/>
</dbReference>
<keyword evidence="1" id="KW-0812">Transmembrane</keyword>
<dbReference type="AlphaFoldDB" id="A0A813Y8Q9"/>
<reference evidence="2" key="1">
    <citation type="submission" date="2021-02" db="EMBL/GenBank/DDBJ databases">
        <authorList>
            <person name="Nowell W R."/>
        </authorList>
    </citation>
    <scope>NUCLEOTIDE SEQUENCE</scope>
</reference>
<evidence type="ECO:0000313" key="3">
    <source>
        <dbReference type="EMBL" id="CAF3666937.1"/>
    </source>
</evidence>
<keyword evidence="1" id="KW-0472">Membrane</keyword>
<dbReference type="GO" id="GO:0005525">
    <property type="term" value="F:GTP binding"/>
    <property type="evidence" value="ECO:0007669"/>
    <property type="project" value="InterPro"/>
</dbReference>
<dbReference type="Proteomes" id="UP000681722">
    <property type="component" value="Unassembled WGS sequence"/>
</dbReference>
<dbReference type="InterPro" id="IPR007743">
    <property type="entry name" value="Immunity-related_GTPase-like"/>
</dbReference>
<comment type="caution">
    <text evidence="2">The sequence shown here is derived from an EMBL/GenBank/DDBJ whole genome shotgun (WGS) entry which is preliminary data.</text>
</comment>
<dbReference type="EMBL" id="CAJOBC010001251">
    <property type="protein sequence ID" value="CAF3666937.1"/>
    <property type="molecule type" value="Genomic_DNA"/>
</dbReference>
<keyword evidence="4" id="KW-1185">Reference proteome</keyword>
<dbReference type="EMBL" id="CAJNOQ010001251">
    <property type="protein sequence ID" value="CAF0880701.1"/>
    <property type="molecule type" value="Genomic_DNA"/>
</dbReference>
<gene>
    <name evidence="2" type="ORF">GPM918_LOCUS7595</name>
    <name evidence="3" type="ORF">SRO942_LOCUS7595</name>
</gene>
<dbReference type="Pfam" id="PF05049">
    <property type="entry name" value="IIGP"/>
    <property type="match status" value="1"/>
</dbReference>
<dbReference type="GO" id="GO:0016020">
    <property type="term" value="C:membrane"/>
    <property type="evidence" value="ECO:0007669"/>
    <property type="project" value="InterPro"/>
</dbReference>
<evidence type="ECO:0000256" key="1">
    <source>
        <dbReference type="SAM" id="Phobius"/>
    </source>
</evidence>
<dbReference type="Gene3D" id="3.40.50.300">
    <property type="entry name" value="P-loop containing nucleotide triphosphate hydrolases"/>
    <property type="match status" value="1"/>
</dbReference>
<dbReference type="SUPFAM" id="SSF52540">
    <property type="entry name" value="P-loop containing nucleoside triphosphate hydrolases"/>
    <property type="match status" value="1"/>
</dbReference>
<dbReference type="CDD" id="cd00882">
    <property type="entry name" value="Ras_like_GTPase"/>
    <property type="match status" value="1"/>
</dbReference>
<keyword evidence="1" id="KW-1133">Transmembrane helix</keyword>
<feature type="non-terminal residue" evidence="2">
    <location>
        <position position="763"/>
    </location>
</feature>
<dbReference type="Proteomes" id="UP000663829">
    <property type="component" value="Unassembled WGS sequence"/>
</dbReference>
<sequence length="763" mass="87474">KMYKIRTDCLGDQQKFTGNYSTIQELLDEISVKYSKYDITNKNIILTYTNEHGIETLIDQMNLIQKNVQWFDIAIWDSCCMCLNPFGITPDYLPCECSRPNCDYQYCNKCVQSIIKYNNGKPFRCMYCAGEYQNGPEQNLLLKNLLWKQFIVKYNIDLLSTLDLPRTLSNDILCRIIHIQSLVQTLKNKFTTIPPTISLQIDEANILITNLANIKQRVDEIILQDKDDEMNVCLENYKNEMTSENNSQLGSKFIELCELLLCYIKETEFEKYFQSLKNKMQEWENTILGTSETFQPKVLDLFRAIEKDLNQIIIPTIPCKIGIIGEISSGKSSLLNRLREIENDKLVEIHSTTTSTILVSPTHSDKSTYCSLEFEHVYPNGKKVIFVDIEGSTDNDTYLKSGNYFDEIRKANCDLYIIVFDNTFTDIQHKWQNYIEQTLQRSCLLVRTKVDELFLNTFEEDIGEEFDSISDDKYRELYQEKIIRQIRSKVSHDIHGELLSSNVYLTFASYYINKRNKILAEKLFSKFDINKLIHYLSNLPLNLYEQRLHQMALCATARVINTCFRRGYVISILKYKIEAGILGIIPFADLFAGYLGREDIRQTFGINDRSRFSNWFNGKSDTFKNYLKEFDIDMDENGLKTSAFKKTFSTNSNIKDKGKNFTKIAGPGAVGAGAVAATISDDAARALIPVASGTLRTGLAVGLFAVGFVVTAGMCAWSAVSNGKKMYGYLNSLCDDIIFVCGKVILKIIQDNGQTRTEWLNQE</sequence>
<accession>A0A813Y8Q9</accession>
<proteinExistence type="predicted"/>
<evidence type="ECO:0000313" key="4">
    <source>
        <dbReference type="Proteomes" id="UP000663829"/>
    </source>
</evidence>
<organism evidence="2 4">
    <name type="scientific">Didymodactylos carnosus</name>
    <dbReference type="NCBI Taxonomy" id="1234261"/>
    <lineage>
        <taxon>Eukaryota</taxon>
        <taxon>Metazoa</taxon>
        <taxon>Spiralia</taxon>
        <taxon>Gnathifera</taxon>
        <taxon>Rotifera</taxon>
        <taxon>Eurotatoria</taxon>
        <taxon>Bdelloidea</taxon>
        <taxon>Philodinida</taxon>
        <taxon>Philodinidae</taxon>
        <taxon>Didymodactylos</taxon>
    </lineage>
</organism>
<evidence type="ECO:0008006" key="5">
    <source>
        <dbReference type="Google" id="ProtNLM"/>
    </source>
</evidence>
<feature type="transmembrane region" description="Helical" evidence="1">
    <location>
        <begin position="699"/>
        <end position="720"/>
    </location>
</feature>